<gene>
    <name evidence="2" type="ORF">GM661_16775</name>
</gene>
<dbReference type="CDD" id="cd03801">
    <property type="entry name" value="GT4_PimA-like"/>
    <property type="match status" value="1"/>
</dbReference>
<accession>A0A8A7KCA0</accession>
<dbReference type="EMBL" id="CP046640">
    <property type="protein sequence ID" value="QTL99483.1"/>
    <property type="molecule type" value="Genomic_DNA"/>
</dbReference>
<feature type="domain" description="Glycosyl transferase family 1" evidence="1">
    <location>
        <begin position="162"/>
        <end position="290"/>
    </location>
</feature>
<dbReference type="Pfam" id="PF00534">
    <property type="entry name" value="Glycos_transf_1"/>
    <property type="match status" value="1"/>
</dbReference>
<keyword evidence="3" id="KW-1185">Reference proteome</keyword>
<proteinExistence type="predicted"/>
<dbReference type="InterPro" id="IPR001296">
    <property type="entry name" value="Glyco_trans_1"/>
</dbReference>
<dbReference type="AlphaFoldDB" id="A0A8A7KCA0"/>
<evidence type="ECO:0000313" key="2">
    <source>
        <dbReference type="EMBL" id="QTL99483.1"/>
    </source>
</evidence>
<dbReference type="PANTHER" id="PTHR12526">
    <property type="entry name" value="GLYCOSYLTRANSFERASE"/>
    <property type="match status" value="1"/>
</dbReference>
<name>A0A8A7KCA0_9FIRM</name>
<dbReference type="Gene3D" id="3.40.50.2000">
    <property type="entry name" value="Glycogen Phosphorylase B"/>
    <property type="match status" value="2"/>
</dbReference>
<organism evidence="2 3">
    <name type="scientific">Iocasia fonsfrigidae</name>
    <dbReference type="NCBI Taxonomy" id="2682810"/>
    <lineage>
        <taxon>Bacteria</taxon>
        <taxon>Bacillati</taxon>
        <taxon>Bacillota</taxon>
        <taxon>Clostridia</taxon>
        <taxon>Halanaerobiales</taxon>
        <taxon>Halanaerobiaceae</taxon>
        <taxon>Iocasia</taxon>
    </lineage>
</organism>
<dbReference type="GO" id="GO:0016757">
    <property type="term" value="F:glycosyltransferase activity"/>
    <property type="evidence" value="ECO:0007669"/>
    <property type="project" value="InterPro"/>
</dbReference>
<sequence length="328" mass="37752">MMKILFLARPDLFRIRAGDTVQLVQLTTALEKVGLNIDLRTELDNDMMRDYDLVHLFNVLRCDSSLKQCLTVKSFRKPLIITPIYWNMREYLEWAAPSKLAKWNNAQQKRGQILSMADLIAPNAEREWLEIEKDFAPGLPHRVIYNGVNPFFYNSSCKERSGIISVGRIHQRKNQLTLIRALNDLNIPVTIIGDVNDRAYYQQCMSEKKRQIKIITGLKQSELLAYYGEARVHLLASWYDTPGLVNLEAGLAGCNLVTTNRGTAQEYFADYAYYCSPDDCKEIREKTIQAYYTPLKEGLPEIILKRFGWGVIAEKTKKIYNDLLNGLI</sequence>
<protein>
    <submittedName>
        <fullName evidence="2">Glycosyltransferase</fullName>
    </submittedName>
</protein>
<reference evidence="2" key="1">
    <citation type="submission" date="2019-12" db="EMBL/GenBank/DDBJ databases">
        <authorList>
            <person name="zhang j."/>
            <person name="sun C.M."/>
        </authorList>
    </citation>
    <scope>NUCLEOTIDE SEQUENCE</scope>
    <source>
        <strain evidence="2">NS-1</strain>
    </source>
</reference>
<dbReference type="SUPFAM" id="SSF53756">
    <property type="entry name" value="UDP-Glycosyltransferase/glycogen phosphorylase"/>
    <property type="match status" value="1"/>
</dbReference>
<evidence type="ECO:0000259" key="1">
    <source>
        <dbReference type="Pfam" id="PF00534"/>
    </source>
</evidence>
<dbReference type="Proteomes" id="UP000665020">
    <property type="component" value="Chromosome"/>
</dbReference>
<evidence type="ECO:0000313" key="3">
    <source>
        <dbReference type="Proteomes" id="UP000665020"/>
    </source>
</evidence>
<dbReference type="KEGG" id="ifn:GM661_16775"/>